<reference evidence="1 2" key="1">
    <citation type="journal article" date="2016" name="Nat. Commun.">
        <title>Thousands of microbial genomes shed light on interconnected biogeochemical processes in an aquifer system.</title>
        <authorList>
            <person name="Anantharaman K."/>
            <person name="Brown C.T."/>
            <person name="Hug L.A."/>
            <person name="Sharon I."/>
            <person name="Castelle C.J."/>
            <person name="Probst A.J."/>
            <person name="Thomas B.C."/>
            <person name="Singh A."/>
            <person name="Wilkins M.J."/>
            <person name="Karaoz U."/>
            <person name="Brodie E.L."/>
            <person name="Williams K.H."/>
            <person name="Hubbard S.S."/>
            <person name="Banfield J.F."/>
        </authorList>
    </citation>
    <scope>NUCLEOTIDE SEQUENCE [LARGE SCALE GENOMIC DNA]</scope>
</reference>
<dbReference type="AlphaFoldDB" id="A0A1F4TN17"/>
<proteinExistence type="predicted"/>
<sequence>MSQGKSGSNFLEGLLFGGLLGAAAALLLAPSTGDEARLKVHSKVKELGFEGMIDRLSEAFDEGKKEAHKVLAEEEK</sequence>
<evidence type="ECO:0000313" key="1">
    <source>
        <dbReference type="EMBL" id="OGC34098.1"/>
    </source>
</evidence>
<dbReference type="EMBL" id="MEUI01000022">
    <property type="protein sequence ID" value="OGC34098.1"/>
    <property type="molecule type" value="Genomic_DNA"/>
</dbReference>
<dbReference type="Pfam" id="PF12732">
    <property type="entry name" value="YtxH"/>
    <property type="match status" value="1"/>
</dbReference>
<accession>A0A1F4TN17</accession>
<name>A0A1F4TN17_UNCSA</name>
<dbReference type="Proteomes" id="UP000177309">
    <property type="component" value="Unassembled WGS sequence"/>
</dbReference>
<organism evidence="1 2">
    <name type="scientific">candidate division WOR-1 bacterium RIFOXYC2_FULL_41_25</name>
    <dbReference type="NCBI Taxonomy" id="1802586"/>
    <lineage>
        <taxon>Bacteria</taxon>
        <taxon>Bacillati</taxon>
        <taxon>Saganbacteria</taxon>
    </lineage>
</organism>
<evidence type="ECO:0008006" key="3">
    <source>
        <dbReference type="Google" id="ProtNLM"/>
    </source>
</evidence>
<comment type="caution">
    <text evidence="1">The sequence shown here is derived from an EMBL/GenBank/DDBJ whole genome shotgun (WGS) entry which is preliminary data.</text>
</comment>
<protein>
    <recommendedName>
        <fullName evidence="3">YtxH domain-containing protein</fullName>
    </recommendedName>
</protein>
<evidence type="ECO:0000313" key="2">
    <source>
        <dbReference type="Proteomes" id="UP000177309"/>
    </source>
</evidence>
<gene>
    <name evidence="1" type="ORF">A2462_00980</name>
</gene>
<dbReference type="InterPro" id="IPR024623">
    <property type="entry name" value="YtxH"/>
</dbReference>